<feature type="compositionally biased region" description="Acidic residues" evidence="4">
    <location>
        <begin position="175"/>
        <end position="190"/>
    </location>
</feature>
<dbReference type="GO" id="GO:0070179">
    <property type="term" value="P:D-serine biosynthetic process"/>
    <property type="evidence" value="ECO:0007669"/>
    <property type="project" value="TreeGrafter"/>
</dbReference>
<dbReference type="GO" id="GO:0030378">
    <property type="term" value="F:serine racemase activity"/>
    <property type="evidence" value="ECO:0007669"/>
    <property type="project" value="TreeGrafter"/>
</dbReference>
<evidence type="ECO:0000313" key="7">
    <source>
        <dbReference type="Proteomes" id="UP000005237"/>
    </source>
</evidence>
<protein>
    <submittedName>
        <fullName evidence="6">PALP domain-containing protein</fullName>
    </submittedName>
</protein>
<dbReference type="EnsemblMetazoa" id="CJA33190.1">
    <property type="protein sequence ID" value="CJA33190.1"/>
    <property type="gene ID" value="WBGene00209037"/>
</dbReference>
<evidence type="ECO:0000256" key="2">
    <source>
        <dbReference type="ARBA" id="ARBA00010869"/>
    </source>
</evidence>
<dbReference type="GO" id="GO:0018114">
    <property type="term" value="F:threonine racemase activity"/>
    <property type="evidence" value="ECO:0007669"/>
    <property type="project" value="TreeGrafter"/>
</dbReference>
<keyword evidence="3" id="KW-0663">Pyridoxal phosphate</keyword>
<reference evidence="6" key="2">
    <citation type="submission" date="2022-06" db="UniProtKB">
        <authorList>
            <consortium name="EnsemblMetazoa"/>
        </authorList>
    </citation>
    <scope>IDENTIFICATION</scope>
    <source>
        <strain evidence="6">DF5081</strain>
    </source>
</reference>
<feature type="compositionally biased region" description="Basic and acidic residues" evidence="4">
    <location>
        <begin position="156"/>
        <end position="174"/>
    </location>
</feature>
<keyword evidence="7" id="KW-1185">Reference proteome</keyword>
<evidence type="ECO:0000256" key="4">
    <source>
        <dbReference type="SAM" id="MobiDB-lite"/>
    </source>
</evidence>
<accession>A0A8R1EGM7</accession>
<dbReference type="PANTHER" id="PTHR43050">
    <property type="entry name" value="SERINE / THREONINE RACEMASE FAMILY MEMBER"/>
    <property type="match status" value="1"/>
</dbReference>
<dbReference type="GO" id="GO:0030170">
    <property type="term" value="F:pyridoxal phosphate binding"/>
    <property type="evidence" value="ECO:0007669"/>
    <property type="project" value="TreeGrafter"/>
</dbReference>
<name>A0A8R1EGM7_CAEJA</name>
<feature type="domain" description="Tryptophan synthase beta chain-like PALP" evidence="5">
    <location>
        <begin position="8"/>
        <end position="96"/>
    </location>
</feature>
<comment type="similarity">
    <text evidence="2">Belongs to the serine/threonine dehydratase family.</text>
</comment>
<dbReference type="Pfam" id="PF00291">
    <property type="entry name" value="PALP"/>
    <property type="match status" value="1"/>
</dbReference>
<dbReference type="GO" id="GO:0000287">
    <property type="term" value="F:magnesium ion binding"/>
    <property type="evidence" value="ECO:0007669"/>
    <property type="project" value="TreeGrafter"/>
</dbReference>
<proteinExistence type="inferred from homology"/>
<evidence type="ECO:0000259" key="5">
    <source>
        <dbReference type="Pfam" id="PF00291"/>
    </source>
</evidence>
<dbReference type="InterPro" id="IPR036052">
    <property type="entry name" value="TrpB-like_PALP_sf"/>
</dbReference>
<dbReference type="SUPFAM" id="SSF53686">
    <property type="entry name" value="Tryptophan synthase beta subunit-like PLP-dependent enzymes"/>
    <property type="match status" value="1"/>
</dbReference>
<evidence type="ECO:0000256" key="3">
    <source>
        <dbReference type="ARBA" id="ARBA00022898"/>
    </source>
</evidence>
<feature type="region of interest" description="Disordered" evidence="4">
    <location>
        <begin position="142"/>
        <end position="190"/>
    </location>
</feature>
<evidence type="ECO:0000256" key="1">
    <source>
        <dbReference type="ARBA" id="ARBA00001933"/>
    </source>
</evidence>
<reference evidence="7" key="1">
    <citation type="submission" date="2010-08" db="EMBL/GenBank/DDBJ databases">
        <authorList>
            <consortium name="Caenorhabditis japonica Sequencing Consortium"/>
            <person name="Wilson R.K."/>
        </authorList>
    </citation>
    <scope>NUCLEOTIDE SEQUENCE [LARGE SCALE GENOMIC DNA]</scope>
    <source>
        <strain evidence="7">DF5081</strain>
    </source>
</reference>
<dbReference type="PANTHER" id="PTHR43050:SF1">
    <property type="entry name" value="SERINE RACEMASE"/>
    <property type="match status" value="1"/>
</dbReference>
<dbReference type="GO" id="GO:0005524">
    <property type="term" value="F:ATP binding"/>
    <property type="evidence" value="ECO:0007669"/>
    <property type="project" value="TreeGrafter"/>
</dbReference>
<sequence length="208" mass="23685">MTAIDPFFLVEPEQKNLSRFLEESVECPTDTLSTIADGVRVAKIGSLCEPILKKYCTKNVISVKEDEIKEALKLVWTRLKQRIEPTAALAVAGVLYHKPADSKNPLNSACQDVDDIVIYVSEFAGYREVNIDAAISLCPTPTPARRASPNHLTPNEMRRRFEKNRREKEDKKLLEEEEEDEEKEFEDEDEVFAQTNSGLMVCFSLKKF</sequence>
<dbReference type="Proteomes" id="UP000005237">
    <property type="component" value="Unassembled WGS sequence"/>
</dbReference>
<dbReference type="Gene3D" id="3.40.50.1100">
    <property type="match status" value="1"/>
</dbReference>
<evidence type="ECO:0000313" key="6">
    <source>
        <dbReference type="EnsemblMetazoa" id="CJA33190.1"/>
    </source>
</evidence>
<organism evidence="6 7">
    <name type="scientific">Caenorhabditis japonica</name>
    <dbReference type="NCBI Taxonomy" id="281687"/>
    <lineage>
        <taxon>Eukaryota</taxon>
        <taxon>Metazoa</taxon>
        <taxon>Ecdysozoa</taxon>
        <taxon>Nematoda</taxon>
        <taxon>Chromadorea</taxon>
        <taxon>Rhabditida</taxon>
        <taxon>Rhabditina</taxon>
        <taxon>Rhabditomorpha</taxon>
        <taxon>Rhabditoidea</taxon>
        <taxon>Rhabditidae</taxon>
        <taxon>Peloderinae</taxon>
        <taxon>Caenorhabditis</taxon>
    </lineage>
</organism>
<comment type="cofactor">
    <cofactor evidence="1">
        <name>pyridoxal 5'-phosphate</name>
        <dbReference type="ChEBI" id="CHEBI:597326"/>
    </cofactor>
</comment>
<dbReference type="InterPro" id="IPR001926">
    <property type="entry name" value="TrpB-like_PALP"/>
</dbReference>
<dbReference type="AlphaFoldDB" id="A0A8R1EGM7"/>
<dbReference type="GO" id="GO:0003941">
    <property type="term" value="F:L-serine ammonia-lyase activity"/>
    <property type="evidence" value="ECO:0007669"/>
    <property type="project" value="TreeGrafter"/>
</dbReference>